<sequence>MTETPATPPPPPAPPPAKPNRLYQVAAWVVIIAGTVFVAAVVFCTGAYLSDNGWHGHRHGPCMMHHHGPPMGPGFGPAGPGNEPGWPGFRPAGPGNGPGGPGGPPPPPPSAPPHR</sequence>
<accession>A0AAD1HUI6</accession>
<dbReference type="RefSeq" id="WP_133055457.1">
    <property type="nucleotide sequence ID" value="NZ_AP022564.1"/>
</dbReference>
<protein>
    <recommendedName>
        <fullName evidence="5">Proline rich protein</fullName>
    </recommendedName>
</protein>
<organism evidence="3 4">
    <name type="scientific">Mycolicibacter terrae</name>
    <dbReference type="NCBI Taxonomy" id="1788"/>
    <lineage>
        <taxon>Bacteria</taxon>
        <taxon>Bacillati</taxon>
        <taxon>Actinomycetota</taxon>
        <taxon>Actinomycetes</taxon>
        <taxon>Mycobacteriales</taxon>
        <taxon>Mycobacteriaceae</taxon>
        <taxon>Mycolicibacter</taxon>
    </lineage>
</organism>
<evidence type="ECO:0000313" key="4">
    <source>
        <dbReference type="Proteomes" id="UP000467636"/>
    </source>
</evidence>
<evidence type="ECO:0008006" key="5">
    <source>
        <dbReference type="Google" id="ProtNLM"/>
    </source>
</evidence>
<feature type="compositionally biased region" description="Low complexity" evidence="1">
    <location>
        <begin position="80"/>
        <end position="93"/>
    </location>
</feature>
<proteinExistence type="predicted"/>
<feature type="transmembrane region" description="Helical" evidence="2">
    <location>
        <begin position="25"/>
        <end position="49"/>
    </location>
</feature>
<name>A0AAD1HUI6_9MYCO</name>
<evidence type="ECO:0000256" key="2">
    <source>
        <dbReference type="SAM" id="Phobius"/>
    </source>
</evidence>
<evidence type="ECO:0000256" key="1">
    <source>
        <dbReference type="SAM" id="MobiDB-lite"/>
    </source>
</evidence>
<dbReference type="AlphaFoldDB" id="A0AAD1HUI6"/>
<feature type="compositionally biased region" description="Pro residues" evidence="1">
    <location>
        <begin position="101"/>
        <end position="115"/>
    </location>
</feature>
<dbReference type="EMBL" id="AP022564">
    <property type="protein sequence ID" value="BBX20703.1"/>
    <property type="molecule type" value="Genomic_DNA"/>
</dbReference>
<feature type="compositionally biased region" description="Basic residues" evidence="1">
    <location>
        <begin position="55"/>
        <end position="68"/>
    </location>
</feature>
<keyword evidence="4" id="KW-1185">Reference proteome</keyword>
<evidence type="ECO:0000313" key="3">
    <source>
        <dbReference type="EMBL" id="BBX20703.1"/>
    </source>
</evidence>
<reference evidence="3 4" key="1">
    <citation type="journal article" date="2019" name="Emerg. Microbes Infect.">
        <title>Comprehensive subspecies identification of 175 nontuberculous mycobacteria species based on 7547 genomic profiles.</title>
        <authorList>
            <person name="Matsumoto Y."/>
            <person name="Kinjo T."/>
            <person name="Motooka D."/>
            <person name="Nabeya D."/>
            <person name="Jung N."/>
            <person name="Uechi K."/>
            <person name="Horii T."/>
            <person name="Iida T."/>
            <person name="Fujita J."/>
            <person name="Nakamura S."/>
        </authorList>
    </citation>
    <scope>NUCLEOTIDE SEQUENCE [LARGE SCALE GENOMIC DNA]</scope>
    <source>
        <strain evidence="3 4">JCM 12143</strain>
    </source>
</reference>
<feature type="region of interest" description="Disordered" evidence="1">
    <location>
        <begin position="55"/>
        <end position="115"/>
    </location>
</feature>
<keyword evidence="2" id="KW-0812">Transmembrane</keyword>
<dbReference type="Proteomes" id="UP000467636">
    <property type="component" value="Chromosome"/>
</dbReference>
<keyword evidence="2" id="KW-0472">Membrane</keyword>
<keyword evidence="2" id="KW-1133">Transmembrane helix</keyword>
<gene>
    <name evidence="3" type="ORF">MTER_01140</name>
</gene>